<evidence type="ECO:0000256" key="2">
    <source>
        <dbReference type="ARBA" id="ARBA00022801"/>
    </source>
</evidence>
<dbReference type="PANTHER" id="PTHR48081:SF5">
    <property type="entry name" value="ALPHA_BETA HYDROLASE FOLD-3 DOMAIN-CONTAINING PROTEIN"/>
    <property type="match status" value="1"/>
</dbReference>
<protein>
    <recommendedName>
        <fullName evidence="5">Alpha/beta hydrolase fold-3 domain-containing protein</fullName>
    </recommendedName>
</protein>
<dbReference type="InterPro" id="IPR013094">
    <property type="entry name" value="AB_hydrolase_3"/>
</dbReference>
<evidence type="ECO:0000256" key="1">
    <source>
        <dbReference type="ARBA" id="ARBA00010515"/>
    </source>
</evidence>
<evidence type="ECO:0000256" key="3">
    <source>
        <dbReference type="PROSITE-ProRule" id="PRU10038"/>
    </source>
</evidence>
<evidence type="ECO:0000313" key="6">
    <source>
        <dbReference type="EMBL" id="KAF9464372.1"/>
    </source>
</evidence>
<proteinExistence type="inferred from homology"/>
<evidence type="ECO:0000256" key="4">
    <source>
        <dbReference type="SAM" id="MobiDB-lite"/>
    </source>
</evidence>
<gene>
    <name evidence="6" type="ORF">BDZ94DRAFT_1256294</name>
</gene>
<accession>A0A9P5Y6B3</accession>
<dbReference type="EMBL" id="MU150254">
    <property type="protein sequence ID" value="KAF9464372.1"/>
    <property type="molecule type" value="Genomic_DNA"/>
</dbReference>
<dbReference type="OrthoDB" id="1662883at2759"/>
<keyword evidence="2" id="KW-0378">Hydrolase</keyword>
<dbReference type="PANTHER" id="PTHR48081">
    <property type="entry name" value="AB HYDROLASE SUPERFAMILY PROTEIN C4A8.06C"/>
    <property type="match status" value="1"/>
</dbReference>
<dbReference type="Gene3D" id="3.40.50.1820">
    <property type="entry name" value="alpha/beta hydrolase"/>
    <property type="match status" value="2"/>
</dbReference>
<dbReference type="InterPro" id="IPR033140">
    <property type="entry name" value="Lipase_GDXG_put_SER_AS"/>
</dbReference>
<dbReference type="InterPro" id="IPR002168">
    <property type="entry name" value="Lipase_GDXG_HIS_AS"/>
</dbReference>
<dbReference type="AlphaFoldDB" id="A0A9P5Y6B3"/>
<evidence type="ECO:0000259" key="5">
    <source>
        <dbReference type="Pfam" id="PF07859"/>
    </source>
</evidence>
<feature type="region of interest" description="Disordered" evidence="4">
    <location>
        <begin position="400"/>
        <end position="429"/>
    </location>
</feature>
<comment type="caution">
    <text evidence="6">The sequence shown here is derived from an EMBL/GenBank/DDBJ whole genome shotgun (WGS) entry which is preliminary data.</text>
</comment>
<feature type="domain" description="Alpha/beta hydrolase fold-3" evidence="5">
    <location>
        <begin position="194"/>
        <end position="318"/>
    </location>
</feature>
<feature type="active site" evidence="3">
    <location>
        <position position="275"/>
    </location>
</feature>
<comment type="similarity">
    <text evidence="1">Belongs to the 'GDXG' lipolytic enzyme family.</text>
</comment>
<name>A0A9P5Y6B3_9AGAR</name>
<dbReference type="PROSITE" id="PS01174">
    <property type="entry name" value="LIPASE_GDXG_SER"/>
    <property type="match status" value="1"/>
</dbReference>
<dbReference type="InterPro" id="IPR050300">
    <property type="entry name" value="GDXG_lipolytic_enzyme"/>
</dbReference>
<dbReference type="Proteomes" id="UP000807353">
    <property type="component" value="Unassembled WGS sequence"/>
</dbReference>
<dbReference type="SUPFAM" id="SSF53474">
    <property type="entry name" value="alpha/beta-Hydrolases"/>
    <property type="match status" value="1"/>
</dbReference>
<sequence>MKWTFEDIRFGTETTFHSFFDVFFIMPVTTVSSAVHITPVVIKTFINHGKRKARKAKDRSDERDARDDIFFDQAFNIVKAFIEMGTKNTVESLQAFTNTHVPAPYWAVVSPVLIPLSSCNHAADVLIDWFGPEELKRVVGGERWWQVRGLDGVDGEWITEKEYLSPGNRNSEPPWKLNDTDADILRMETLETVMLYVHGGGYFWGSINTHRYQIIRYARKFKGRAFAVNYRKAPQYPWPCPLQDVIAAYLYLIQPPLGSLHKPILPSKIVFAGDSAGGGLCITVLTILRDMGLPMPAGAVLISPWVDLTHSFPSIVQNTSTDIIPQHGFLAKPSTLWPVDPQPQGGSRITPATSNPPPKPGHADTLRPSQGRIIKDTADNRYHHSGGEQVKTQVEMLDGRDTDDLETPNSRHDSNRGAIHGQNLRQSSSKSIIKEGIDDYDVDFWEPKPPKVLMEDPDAVPLELRAQIQLYATTEQLTHPLVSPVLQGSLGNLPPLYILAGNDEVLRDEIIYLAHRAAHPAEYPVRRGVLRDGIRQQENKNKFTTPTKVHLQVFDDMCHVLTVFSFTRSAKYAYRSIAEFVKHVTRHDPEHLKHNPFPELHRPPSEISPQVEVAERHSPFLQSGIRPTSESQSGDDHQISDFDTQMFRRNQANAEEEVKYKYTDAMPAPHCVSERTSDAHDSHQTVAKDIRNIGMIRERVDIHGITRPLESPEKIPALQLQPGQIGIIKEAPTIKWLTGQEEWDKMFKKSAKRVTERRMKCERKAKRIIDNARSQGLVLDRDTSEGNYQQNLLQTLSRVGDDAAGIQDDRRWGPFDLEDETPPPTAIANRHDTPEAIALIKKSIYHTAPITHRTVPKLRTSDAIRAAFDPKDDPSKAPQQSVSEQQVHNHILPIHGLRIWDGIVRYFGKKTSQKAKSGTKQVGEQLGIINLD</sequence>
<reference evidence="6" key="1">
    <citation type="submission" date="2020-11" db="EMBL/GenBank/DDBJ databases">
        <authorList>
            <consortium name="DOE Joint Genome Institute"/>
            <person name="Ahrendt S."/>
            <person name="Riley R."/>
            <person name="Andreopoulos W."/>
            <person name="Labutti K."/>
            <person name="Pangilinan J."/>
            <person name="Ruiz-Duenas F.J."/>
            <person name="Barrasa J.M."/>
            <person name="Sanchez-Garcia M."/>
            <person name="Camarero S."/>
            <person name="Miyauchi S."/>
            <person name="Serrano A."/>
            <person name="Linde D."/>
            <person name="Babiker R."/>
            <person name="Drula E."/>
            <person name="Ayuso-Fernandez I."/>
            <person name="Pacheco R."/>
            <person name="Padilla G."/>
            <person name="Ferreira P."/>
            <person name="Barriuso J."/>
            <person name="Kellner H."/>
            <person name="Castanera R."/>
            <person name="Alfaro M."/>
            <person name="Ramirez L."/>
            <person name="Pisabarro A.G."/>
            <person name="Kuo A."/>
            <person name="Tritt A."/>
            <person name="Lipzen A."/>
            <person name="He G."/>
            <person name="Yan M."/>
            <person name="Ng V."/>
            <person name="Cullen D."/>
            <person name="Martin F."/>
            <person name="Rosso M.-N."/>
            <person name="Henrissat B."/>
            <person name="Hibbett D."/>
            <person name="Martinez A.T."/>
            <person name="Grigoriev I.V."/>
        </authorList>
    </citation>
    <scope>NUCLEOTIDE SEQUENCE</scope>
    <source>
        <strain evidence="6">CBS 247.69</strain>
    </source>
</reference>
<feature type="compositionally biased region" description="Polar residues" evidence="4">
    <location>
        <begin position="344"/>
        <end position="353"/>
    </location>
</feature>
<dbReference type="InterPro" id="IPR029058">
    <property type="entry name" value="AB_hydrolase_fold"/>
</dbReference>
<evidence type="ECO:0000313" key="7">
    <source>
        <dbReference type="Proteomes" id="UP000807353"/>
    </source>
</evidence>
<feature type="region of interest" description="Disordered" evidence="4">
    <location>
        <begin position="334"/>
        <end position="368"/>
    </location>
</feature>
<organism evidence="6 7">
    <name type="scientific">Collybia nuda</name>
    <dbReference type="NCBI Taxonomy" id="64659"/>
    <lineage>
        <taxon>Eukaryota</taxon>
        <taxon>Fungi</taxon>
        <taxon>Dikarya</taxon>
        <taxon>Basidiomycota</taxon>
        <taxon>Agaricomycotina</taxon>
        <taxon>Agaricomycetes</taxon>
        <taxon>Agaricomycetidae</taxon>
        <taxon>Agaricales</taxon>
        <taxon>Tricholomatineae</taxon>
        <taxon>Clitocybaceae</taxon>
        <taxon>Collybia</taxon>
    </lineage>
</organism>
<dbReference type="GO" id="GO:0016787">
    <property type="term" value="F:hydrolase activity"/>
    <property type="evidence" value="ECO:0007669"/>
    <property type="project" value="UniProtKB-KW"/>
</dbReference>
<keyword evidence="7" id="KW-1185">Reference proteome</keyword>
<dbReference type="PROSITE" id="PS01173">
    <property type="entry name" value="LIPASE_GDXG_HIS"/>
    <property type="match status" value="1"/>
</dbReference>
<dbReference type="Pfam" id="PF07859">
    <property type="entry name" value="Abhydrolase_3"/>
    <property type="match status" value="1"/>
</dbReference>